<dbReference type="EMBL" id="JX649914">
    <property type="protein sequence ID" value="AGC72859.1"/>
    <property type="molecule type" value="Genomic_DNA"/>
</dbReference>
<dbReference type="AlphaFoldDB" id="L7VYU9"/>
<protein>
    <recommendedName>
        <fullName evidence="2">Secretion system C-terminal sorting domain-containing protein</fullName>
    </recommendedName>
</protein>
<reference evidence="1" key="1">
    <citation type="submission" date="2012-09" db="EMBL/GenBank/DDBJ databases">
        <title>Metagenomic Characterization of a Microbial Community in Wastewater Detects High Levels of Antibiotic Resistance.</title>
        <authorList>
            <person name="Abrams M."/>
            <person name="Caldwell A."/>
            <person name="Vandaei E."/>
            <person name="Lee W."/>
            <person name="Perrott J."/>
            <person name="Khan S.Y."/>
            <person name="Ta J."/>
            <person name="Romero D."/>
            <person name="Nguyen V."/>
            <person name="Pourmand N."/>
            <person name="Ouverney C.C."/>
        </authorList>
    </citation>
    <scope>NUCLEOTIDE SEQUENCE</scope>
</reference>
<evidence type="ECO:0008006" key="2">
    <source>
        <dbReference type="Google" id="ProtNLM"/>
    </source>
</evidence>
<dbReference type="InterPro" id="IPR026444">
    <property type="entry name" value="Secre_tail"/>
</dbReference>
<dbReference type="NCBIfam" id="TIGR04183">
    <property type="entry name" value="Por_Secre_tail"/>
    <property type="match status" value="1"/>
</dbReference>
<evidence type="ECO:0000313" key="1">
    <source>
        <dbReference type="EMBL" id="AGC72859.1"/>
    </source>
</evidence>
<proteinExistence type="predicted"/>
<organism evidence="1">
    <name type="scientific">uncultured bacterium A1Q1_fos_97</name>
    <dbReference type="NCBI Taxonomy" id="1256593"/>
    <lineage>
        <taxon>Bacteria</taxon>
        <taxon>environmental samples</taxon>
    </lineage>
</organism>
<name>L7VYU9_9BACT</name>
<dbReference type="Gene3D" id="2.60.40.680">
    <property type="match status" value="1"/>
</dbReference>
<sequence>MQIKTIIRTIAGCGLFFLAQSNLIGQCNCKETYYLIKYKENNLSKCRHILSKAELGIVNCPDSYLVVNDGKINGDTIDAPGSYSYTLYTKDGKSLCSGGVGLQPQTPVLDSTQFIQNPIPFTTSLRLPTTLNTGFLNNTASPIAYPIKLGSDGKLPTFPQDTIPNLGFPFFSYNCATVPCSLSLDLIDEYNIEPCDNGGFYDSSRYATLKRTWIARGCTEIPELVTQNIYIRRPNKEDLHWNIPFFKDKIATYYYTDPNITFEEFQIKNIFPVMGKENLLIGREGTLIRENIQEQKDTLPDGVHFSRTFLIYDNCKQQYLDTFNITLQPRPDNHLWLGAASEVTLPVSESNCKIVLSSSNVEQMLTTLGLRYNPRCKPANLSWRLVNKSLVGVYYNPFVNPNHNGDYELYSGDYLLYITSLDSCGNLDIKNIDILVRIPNQTLNIKCGTTLKVKLNSFHDGKRIEYVAGLGFNYESQACGAYSIGTRRIVESSCLSNFRFFSDYDLDGDGNVLEHFELIKSGPFARMYYSPWRHYIYALECDEGKPVYFQSFVKEAGGNADTCLGYINVLRTNTNKIQTKLSVEKGITAKNKSICLPISTSGLNNLAALQFGVKFNPEILKFDSIHLPNKGQIKALVGFPGQGTNPKDRLFLSWVFDGRNTANLLPQSQLFDLCFSPLSLGISPVWIDSLNGLEIVDINESIFQVKTSIGEVNVVEKIDYRLPINQIQNASPIDRAIISNKNIPDIKVFPNPGQDQVFISLPATWPPQGKIVLKDLQGRVLMRQEITTSTSTFNLPPQVPNGIHLLEIQSQNQVWTQRLVVFKP</sequence>
<accession>L7VYU9</accession>